<proteinExistence type="predicted"/>
<dbReference type="Pfam" id="PF00005">
    <property type="entry name" value="ABC_tran"/>
    <property type="match status" value="1"/>
</dbReference>
<feature type="domain" description="ABC transporter" evidence="3">
    <location>
        <begin position="2"/>
        <end position="238"/>
    </location>
</feature>
<protein>
    <submittedName>
        <fullName evidence="4">Fe-S cluster assembly ATPase SufC</fullName>
    </submittedName>
</protein>
<dbReference type="CDD" id="cd03217">
    <property type="entry name" value="ABC_FeS_Assembly"/>
    <property type="match status" value="1"/>
</dbReference>
<dbReference type="NCBIfam" id="TIGR01978">
    <property type="entry name" value="sufC"/>
    <property type="match status" value="1"/>
</dbReference>
<dbReference type="InterPro" id="IPR010230">
    <property type="entry name" value="FeS-cluster_ATPase_SufC"/>
</dbReference>
<dbReference type="SMART" id="SM00382">
    <property type="entry name" value="AAA"/>
    <property type="match status" value="1"/>
</dbReference>
<comment type="caution">
    <text evidence="4">The sequence shown here is derived from an EMBL/GenBank/DDBJ whole genome shotgun (WGS) entry which is preliminary data.</text>
</comment>
<dbReference type="PROSITE" id="PS50893">
    <property type="entry name" value="ABC_TRANSPORTER_2"/>
    <property type="match status" value="1"/>
</dbReference>
<sequence>MLRIVNLSVEVDGKRILKNVNLYIKKGETFVLFGPNGSGKSTLLNAIMGNPNYKIVGGRIIFKKRDITNLPPDERVKLGIGMAFQHPPKINGVKLIDVLKYCARLSGRENMIEDLAKKLRMTEHLNRSVNMGFSGGEVKRSEILQLMLMNPELVLLDEPDSGVDLENIAIVGEAIREILERDKDEREKSGIIITHQGHILDYVSADYGVILYNGQIACVGDPRDILSQIRKSGYEGCLEKCLKDMI</sequence>
<evidence type="ECO:0000259" key="3">
    <source>
        <dbReference type="PROSITE" id="PS50893"/>
    </source>
</evidence>
<dbReference type="AlphaFoldDB" id="A0A7J2TI32"/>
<dbReference type="PANTHER" id="PTHR43204:SF1">
    <property type="entry name" value="ABC TRANSPORTER I FAMILY MEMBER 6, CHLOROPLASTIC"/>
    <property type="match status" value="1"/>
</dbReference>
<dbReference type="SUPFAM" id="SSF52540">
    <property type="entry name" value="P-loop containing nucleoside triphosphate hydrolases"/>
    <property type="match status" value="1"/>
</dbReference>
<dbReference type="PANTHER" id="PTHR43204">
    <property type="entry name" value="ABC TRANSPORTER I FAMILY MEMBER 6, CHLOROPLASTIC"/>
    <property type="match status" value="1"/>
</dbReference>
<dbReference type="Gene3D" id="3.40.50.300">
    <property type="entry name" value="P-loop containing nucleotide triphosphate hydrolases"/>
    <property type="match status" value="1"/>
</dbReference>
<dbReference type="InterPro" id="IPR003593">
    <property type="entry name" value="AAA+_ATPase"/>
</dbReference>
<keyword evidence="2" id="KW-0067">ATP-binding</keyword>
<evidence type="ECO:0000313" key="4">
    <source>
        <dbReference type="EMBL" id="HEH35280.1"/>
    </source>
</evidence>
<name>A0A7J2TI32_ARCFL</name>
<dbReference type="GO" id="GO:0016887">
    <property type="term" value="F:ATP hydrolysis activity"/>
    <property type="evidence" value="ECO:0007669"/>
    <property type="project" value="InterPro"/>
</dbReference>
<dbReference type="InterPro" id="IPR003439">
    <property type="entry name" value="ABC_transporter-like_ATP-bd"/>
</dbReference>
<organism evidence="4">
    <name type="scientific">Archaeoglobus fulgidus</name>
    <dbReference type="NCBI Taxonomy" id="2234"/>
    <lineage>
        <taxon>Archaea</taxon>
        <taxon>Methanobacteriati</taxon>
        <taxon>Methanobacteriota</taxon>
        <taxon>Archaeoglobi</taxon>
        <taxon>Archaeoglobales</taxon>
        <taxon>Archaeoglobaceae</taxon>
        <taxon>Archaeoglobus</taxon>
    </lineage>
</organism>
<accession>A0A7J2TI32</accession>
<dbReference type="EMBL" id="DSLA01000059">
    <property type="protein sequence ID" value="HEH35280.1"/>
    <property type="molecule type" value="Genomic_DNA"/>
</dbReference>
<keyword evidence="1" id="KW-0547">Nucleotide-binding</keyword>
<evidence type="ECO:0000256" key="2">
    <source>
        <dbReference type="ARBA" id="ARBA00022840"/>
    </source>
</evidence>
<dbReference type="GO" id="GO:0005524">
    <property type="term" value="F:ATP binding"/>
    <property type="evidence" value="ECO:0007669"/>
    <property type="project" value="UniProtKB-KW"/>
</dbReference>
<dbReference type="InterPro" id="IPR027417">
    <property type="entry name" value="P-loop_NTPase"/>
</dbReference>
<evidence type="ECO:0000256" key="1">
    <source>
        <dbReference type="ARBA" id="ARBA00022741"/>
    </source>
</evidence>
<gene>
    <name evidence="4" type="primary">sufC</name>
    <name evidence="4" type="ORF">ENP88_03840</name>
</gene>
<reference evidence="4" key="1">
    <citation type="journal article" date="2020" name="mSystems">
        <title>Genome- and Community-Level Interaction Insights into Carbon Utilization and Element Cycling Functions of Hydrothermarchaeota in Hydrothermal Sediment.</title>
        <authorList>
            <person name="Zhou Z."/>
            <person name="Liu Y."/>
            <person name="Xu W."/>
            <person name="Pan J."/>
            <person name="Luo Z.H."/>
            <person name="Li M."/>
        </authorList>
    </citation>
    <scope>NUCLEOTIDE SEQUENCE [LARGE SCALE GENOMIC DNA]</scope>
    <source>
        <strain evidence="4">SpSt-26</strain>
    </source>
</reference>